<gene>
    <name evidence="1" type="ORF">F3B85_09485</name>
</gene>
<sequence>MQHKVNIIPISGSDTSAFGDFNLSDFVASEDSNLSRLTDLLNLPRLAYKKAPKASSSLLTNGVISFSREDSRIIFYAQIYFISNYKPKIFTSGKPQ</sequence>
<dbReference type="Proteomes" id="UP000478493">
    <property type="component" value="Unassembled WGS sequence"/>
</dbReference>
<dbReference type="EMBL" id="VWGP01000005">
    <property type="protein sequence ID" value="KAA4538459.1"/>
    <property type="molecule type" value="Genomic_DNA"/>
</dbReference>
<dbReference type="RefSeq" id="WP_130060864.1">
    <property type="nucleotide sequence ID" value="NZ_JAHYNK010000005.1"/>
</dbReference>
<reference evidence="1 2" key="1">
    <citation type="journal article" date="2019" name="Nat. Med.">
        <title>A library of human gut bacterial isolates paired with longitudinal multiomics data enables mechanistic microbiome research.</title>
        <authorList>
            <person name="Poyet M."/>
            <person name="Groussin M."/>
            <person name="Gibbons S.M."/>
            <person name="Avila-Pacheco J."/>
            <person name="Jiang X."/>
            <person name="Kearney S.M."/>
            <person name="Perrotta A.R."/>
            <person name="Berdy B."/>
            <person name="Zhao S."/>
            <person name="Lieberman T.D."/>
            <person name="Swanson P.K."/>
            <person name="Smith M."/>
            <person name="Roesemann S."/>
            <person name="Alexander J.E."/>
            <person name="Rich S.A."/>
            <person name="Livny J."/>
            <person name="Vlamakis H."/>
            <person name="Clish C."/>
            <person name="Bullock K."/>
            <person name="Deik A."/>
            <person name="Scott J."/>
            <person name="Pierce K.A."/>
            <person name="Xavier R.J."/>
            <person name="Alm E.J."/>
        </authorList>
    </citation>
    <scope>NUCLEOTIDE SEQUENCE [LARGE SCALE GENOMIC DNA]</scope>
    <source>
        <strain evidence="1 2">BIOML-A41</strain>
    </source>
</reference>
<evidence type="ECO:0000313" key="2">
    <source>
        <dbReference type="Proteomes" id="UP000478493"/>
    </source>
</evidence>
<proteinExistence type="predicted"/>
<accession>A0A5M5M7M4</accession>
<comment type="caution">
    <text evidence="1">The sequence shown here is derived from an EMBL/GenBank/DDBJ whole genome shotgun (WGS) entry which is preliminary data.</text>
</comment>
<organism evidence="1 2">
    <name type="scientific">Bacteroides ovatus</name>
    <dbReference type="NCBI Taxonomy" id="28116"/>
    <lineage>
        <taxon>Bacteria</taxon>
        <taxon>Pseudomonadati</taxon>
        <taxon>Bacteroidota</taxon>
        <taxon>Bacteroidia</taxon>
        <taxon>Bacteroidales</taxon>
        <taxon>Bacteroidaceae</taxon>
        <taxon>Bacteroides</taxon>
    </lineage>
</organism>
<protein>
    <submittedName>
        <fullName evidence="1">Uncharacterized protein</fullName>
    </submittedName>
</protein>
<dbReference type="AlphaFoldDB" id="A0A5M5M7M4"/>
<name>A0A5M5M7M4_BACOV</name>
<evidence type="ECO:0000313" key="1">
    <source>
        <dbReference type="EMBL" id="KAA4538459.1"/>
    </source>
</evidence>